<organism evidence="2">
    <name type="scientific">bioreactor metagenome</name>
    <dbReference type="NCBI Taxonomy" id="1076179"/>
    <lineage>
        <taxon>unclassified sequences</taxon>
        <taxon>metagenomes</taxon>
        <taxon>ecological metagenomes</taxon>
    </lineage>
</organism>
<evidence type="ECO:0000256" key="1">
    <source>
        <dbReference type="SAM" id="MobiDB-lite"/>
    </source>
</evidence>
<gene>
    <name evidence="2" type="ORF">SDC9_142833</name>
</gene>
<dbReference type="AlphaFoldDB" id="A0A645E2R3"/>
<feature type="compositionally biased region" description="Low complexity" evidence="1">
    <location>
        <begin position="28"/>
        <end position="38"/>
    </location>
</feature>
<accession>A0A645E2R3</accession>
<protein>
    <submittedName>
        <fullName evidence="2">Uncharacterized protein</fullName>
    </submittedName>
</protein>
<dbReference type="EMBL" id="VSSQ01042142">
    <property type="protein sequence ID" value="MPM95678.1"/>
    <property type="molecule type" value="Genomic_DNA"/>
</dbReference>
<feature type="region of interest" description="Disordered" evidence="1">
    <location>
        <begin position="21"/>
        <end position="49"/>
    </location>
</feature>
<proteinExistence type="predicted"/>
<reference evidence="2" key="1">
    <citation type="submission" date="2019-08" db="EMBL/GenBank/DDBJ databases">
        <authorList>
            <person name="Kucharzyk K."/>
            <person name="Murdoch R.W."/>
            <person name="Higgins S."/>
            <person name="Loffler F."/>
        </authorList>
    </citation>
    <scope>NUCLEOTIDE SEQUENCE</scope>
</reference>
<sequence>MGQNGRRQRFHVLRQHVVAAGETGAGLRRPAPRQQRARTGAENEPGIFAGGRDQRLQVSGDARLDFDLPYRCLNFQDLRLREHRRHFGQRVGVQPVEEHLQLILRRGVADRNTHGEAVELRFRQRVGSLVFDRVLGRDDHERRFEDPALAVRGNLMFAHAFEQRRLGPGRSAVDFVRQQDVGEHRAGPELELARARIVDRSSGDIRRQQVRRELDAAEFRVDEFCQRLRQRGFPHARHVVEQDVAARHERGQKVADHVGFPPDDPVQFGLHHCEFFDRCRHILLFPPVRTSVRRG</sequence>
<name>A0A645E2R3_9ZZZZ</name>
<evidence type="ECO:0000313" key="2">
    <source>
        <dbReference type="EMBL" id="MPM95678.1"/>
    </source>
</evidence>
<comment type="caution">
    <text evidence="2">The sequence shown here is derived from an EMBL/GenBank/DDBJ whole genome shotgun (WGS) entry which is preliminary data.</text>
</comment>